<evidence type="ECO:0000313" key="3">
    <source>
        <dbReference type="Proteomes" id="UP000075398"/>
    </source>
</evidence>
<dbReference type="Pfam" id="PF08309">
    <property type="entry name" value="LVIVD"/>
    <property type="match status" value="2"/>
</dbReference>
<comment type="caution">
    <text evidence="2">The sequence shown here is derived from an EMBL/GenBank/DDBJ whole genome shotgun (WGS) entry which is preliminary data.</text>
</comment>
<keyword evidence="1" id="KW-0472">Membrane</keyword>
<proteinExistence type="predicted"/>
<evidence type="ECO:0000313" key="2">
    <source>
        <dbReference type="EMBL" id="KYC51568.1"/>
    </source>
</evidence>
<dbReference type="Proteomes" id="UP000075398">
    <property type="component" value="Unassembled WGS sequence"/>
</dbReference>
<gene>
    <name evidence="2" type="ORF">AMQ22_01292</name>
</gene>
<dbReference type="InterPro" id="IPR013211">
    <property type="entry name" value="LVIVD"/>
</dbReference>
<dbReference type="SUPFAM" id="SSF51004">
    <property type="entry name" value="C-terminal (heme d1) domain of cytochrome cd1-nitrite reductase"/>
    <property type="match status" value="1"/>
</dbReference>
<feature type="transmembrane region" description="Helical" evidence="1">
    <location>
        <begin position="21"/>
        <end position="39"/>
    </location>
</feature>
<dbReference type="AlphaFoldDB" id="A0A150J342"/>
<keyword evidence="1" id="KW-1133">Transmembrane helix</keyword>
<dbReference type="EMBL" id="LNGC01000056">
    <property type="protein sequence ID" value="KYC51568.1"/>
    <property type="molecule type" value="Genomic_DNA"/>
</dbReference>
<accession>A0A150J342</accession>
<reference evidence="2 3" key="1">
    <citation type="journal article" date="2016" name="ISME J.">
        <title>Chasing the elusive Euryarchaeota class WSA2: genomes reveal a uniquely fastidious methyl-reducing methanogen.</title>
        <authorList>
            <person name="Nobu M.K."/>
            <person name="Narihiro T."/>
            <person name="Kuroda K."/>
            <person name="Mei R."/>
            <person name="Liu W.T."/>
        </authorList>
    </citation>
    <scope>NUCLEOTIDE SEQUENCE [LARGE SCALE GENOMIC DNA]</scope>
    <source>
        <strain evidence="2">U1lsi0528_Bin055</strain>
    </source>
</reference>
<sequence>MNKILNFYIHARGYFVAKFGSLLFIVIILCSICALIPPVSSNNGDFTFIIEEVGKNTVTQGFSKPKYVDVEGQFAVMNWHANPGALFLYNVSDPKNPKYVGHVSVYNGPNAVRIRNGYAYAALNTGNLIIASLSNSGISTVSSKNFFGGYRQMFNIDVNDEGTVIAMAGSQGEGLVLVNTADKVSPSLLSITRFSAGGVDIEGKYAFITKYDTSELRCYDISNPSVPVLISSVKVGSMVVPVRVYGNYAYVQEYSLNRMHIVDVSNPNNMNIILSNFEIPGVVPNGGGTVVDTKGDLMFLATGLNGNGKISIYDINNIGSPKMISQYVYPKNEAINMIAINDTNIFVPNFTDKSLSVLSRPIVAPPIEKTLPMREIMSIINYPGRPVGSFIRDED</sequence>
<dbReference type="InterPro" id="IPR011048">
    <property type="entry name" value="Haem_d1_sf"/>
</dbReference>
<organism evidence="2 3">
    <name type="scientific">Candidatus Methanofastidiosum methylothiophilum</name>
    <dbReference type="NCBI Taxonomy" id="1705564"/>
    <lineage>
        <taxon>Archaea</taxon>
        <taxon>Methanobacteriati</taxon>
        <taxon>Methanobacteriota</taxon>
        <taxon>Stenosarchaea group</taxon>
        <taxon>Candidatus Methanofastidiosia</taxon>
        <taxon>Candidatus Methanofastidiosales</taxon>
        <taxon>Candidatus Methanofastidiosaceae</taxon>
        <taxon>Candidatus Methanofastidiosum</taxon>
    </lineage>
</organism>
<keyword evidence="1" id="KW-0812">Transmembrane</keyword>
<protein>
    <submittedName>
        <fullName evidence="2">LVIVD repeat protein</fullName>
    </submittedName>
</protein>
<name>A0A150J342_9EURY</name>
<evidence type="ECO:0000256" key="1">
    <source>
        <dbReference type="SAM" id="Phobius"/>
    </source>
</evidence>